<sequence length="568" mass="64134">MEFHQIFLGVILAFFLTGGHAKESDSDDIQVEDYVPPSFTPPSVKQNDVFFVDWFDSLDGIGTRWIKSAAKKDGIEENLAMYNGEWYIGSPSNVVIEEDYGLVVKTKARHHAIAAKLAKPFDFSGKPLVVQYEVKYEEGQECGGGYVKLLSAGIEKKISSFNDQTPYTIMFGPDKCGQTAKVHFIIKLKNPKNETISEHHVKEPSKSVMSYFEDKMTHLYTLKITSDNKFSVSVDNTVISSGSLMTDLIPSVEPPKQIYDPEDKKPQDWDEREYIPDSSAVKPEDWDESQPKEIIDESAVKPSDWLEDEEPLIFDTSAVKPDDWDVEMDGEWEPKLIANPKCAGISGCGKWSQPMKPNPAYKGKWEPPMISNPNYKGKWSPKLIDNPNYYEPNPYKQLEKITALGFELWTMSSGIVFDNILITDDENLAHVFAAETFTVKRRQEELYAAVKNPTKGIFQSLIDATEERPWLWAVYTLALLIPTILISIVCFGRKTSPVPNVKKTDEPVEDVEDEINPDEVVDIQAENVEINAPIDSNEAEVENVEESEKSGSSSIEPSPKTRRRPRKV</sequence>
<dbReference type="Proteomes" id="UP000887576">
    <property type="component" value="Unplaced"/>
</dbReference>
<accession>A0AC34QHH9</accession>
<protein>
    <submittedName>
        <fullName evidence="2">Calnexin</fullName>
    </submittedName>
</protein>
<organism evidence="1 2">
    <name type="scientific">Panagrolaimus sp. JU765</name>
    <dbReference type="NCBI Taxonomy" id="591449"/>
    <lineage>
        <taxon>Eukaryota</taxon>
        <taxon>Metazoa</taxon>
        <taxon>Ecdysozoa</taxon>
        <taxon>Nematoda</taxon>
        <taxon>Chromadorea</taxon>
        <taxon>Rhabditida</taxon>
        <taxon>Tylenchina</taxon>
        <taxon>Panagrolaimomorpha</taxon>
        <taxon>Panagrolaimoidea</taxon>
        <taxon>Panagrolaimidae</taxon>
        <taxon>Panagrolaimus</taxon>
    </lineage>
</organism>
<evidence type="ECO:0000313" key="1">
    <source>
        <dbReference type="Proteomes" id="UP000887576"/>
    </source>
</evidence>
<proteinExistence type="predicted"/>
<dbReference type="WBParaSite" id="JU765_v2.g16294.t1">
    <property type="protein sequence ID" value="JU765_v2.g16294.t1"/>
    <property type="gene ID" value="JU765_v2.g16294"/>
</dbReference>
<evidence type="ECO:0000313" key="2">
    <source>
        <dbReference type="WBParaSite" id="JU765_v2.g16294.t1"/>
    </source>
</evidence>
<name>A0AC34QHH9_9BILA</name>
<reference evidence="2" key="1">
    <citation type="submission" date="2022-11" db="UniProtKB">
        <authorList>
            <consortium name="WormBaseParasite"/>
        </authorList>
    </citation>
    <scope>IDENTIFICATION</scope>
</reference>